<proteinExistence type="predicted"/>
<dbReference type="Pfam" id="PF03050">
    <property type="entry name" value="DDE_Tnp_IS66"/>
    <property type="match status" value="1"/>
</dbReference>
<dbReference type="AlphaFoldDB" id="U4TSL6"/>
<evidence type="ECO:0000313" key="2">
    <source>
        <dbReference type="EMBL" id="ERL64858.1"/>
    </source>
</evidence>
<dbReference type="Proteomes" id="UP000030647">
    <property type="component" value="Unassembled WGS sequence"/>
</dbReference>
<dbReference type="RefSeq" id="WP_022529795.1">
    <property type="nucleotide sequence ID" value="NZ_KI271591.1"/>
</dbReference>
<name>U4TSL6_9LACO</name>
<protein>
    <recommendedName>
        <fullName evidence="1">Transposase IS66 central domain-containing protein</fullName>
    </recommendedName>
</protein>
<evidence type="ECO:0000313" key="3">
    <source>
        <dbReference type="Proteomes" id="UP000030647"/>
    </source>
</evidence>
<feature type="domain" description="Transposase IS66 central" evidence="1">
    <location>
        <begin position="5"/>
        <end position="47"/>
    </location>
</feature>
<keyword evidence="3" id="KW-1185">Reference proteome</keyword>
<accession>U4TSL6</accession>
<dbReference type="EMBL" id="KI271591">
    <property type="protein sequence ID" value="ERL64858.1"/>
    <property type="molecule type" value="Genomic_DNA"/>
</dbReference>
<dbReference type="HOGENOM" id="CLU_3169629_0_0_9"/>
<evidence type="ECO:0000259" key="1">
    <source>
        <dbReference type="Pfam" id="PF03050"/>
    </source>
</evidence>
<sequence>MKDLGVLAKAKLDWAVECAEHQQSGLAHVLINGWLEISNNQAEQVIK</sequence>
<gene>
    <name evidence="2" type="ORF">L248_0462</name>
</gene>
<reference evidence="3" key="1">
    <citation type="journal article" date="2013" name="Genome Announc.">
        <title>Whole-Genome Sequencing of Lactobacillus shenzhenensis Strain LY-73T.</title>
        <authorList>
            <person name="Lin Z."/>
            <person name="Liu Z."/>
            <person name="Yang R."/>
            <person name="Zou Y."/>
            <person name="Wan D."/>
            <person name="Chen J."/>
            <person name="Guo M."/>
            <person name="Zhao J."/>
            <person name="Fang C."/>
            <person name="Yang R."/>
            <person name="Liu F."/>
        </authorList>
    </citation>
    <scope>NUCLEOTIDE SEQUENCE [LARGE SCALE GENOMIC DNA]</scope>
    <source>
        <strain evidence="3">LY-73</strain>
    </source>
</reference>
<dbReference type="InterPro" id="IPR004291">
    <property type="entry name" value="Transposase_IS66_central"/>
</dbReference>
<organism evidence="2 3">
    <name type="scientific">Schleiferilactobacillus shenzhenensis LY-73</name>
    <dbReference type="NCBI Taxonomy" id="1231336"/>
    <lineage>
        <taxon>Bacteria</taxon>
        <taxon>Bacillati</taxon>
        <taxon>Bacillota</taxon>
        <taxon>Bacilli</taxon>
        <taxon>Lactobacillales</taxon>
        <taxon>Lactobacillaceae</taxon>
        <taxon>Schleiferilactobacillus</taxon>
    </lineage>
</organism>